<evidence type="ECO:0000256" key="1">
    <source>
        <dbReference type="ARBA" id="ARBA00005233"/>
    </source>
</evidence>
<dbReference type="RefSeq" id="WP_160897945.1">
    <property type="nucleotide sequence ID" value="NZ_WMEX01000001.1"/>
</dbReference>
<comment type="similarity">
    <text evidence="1 3">Belongs to the N-Me-Phe pilin family.</text>
</comment>
<dbReference type="GO" id="GO:0007155">
    <property type="term" value="P:cell adhesion"/>
    <property type="evidence" value="ECO:0007669"/>
    <property type="project" value="InterPro"/>
</dbReference>
<dbReference type="PROSITE" id="PS00409">
    <property type="entry name" value="PROKAR_NTER_METHYL"/>
    <property type="match status" value="1"/>
</dbReference>
<gene>
    <name evidence="5" type="ORF">GLW01_01860</name>
</gene>
<feature type="transmembrane region" description="Helical" evidence="4">
    <location>
        <begin position="12"/>
        <end position="33"/>
    </location>
</feature>
<evidence type="ECO:0000256" key="2">
    <source>
        <dbReference type="ARBA" id="ARBA00022481"/>
    </source>
</evidence>
<dbReference type="InterPro" id="IPR001082">
    <property type="entry name" value="Pilin"/>
</dbReference>
<keyword evidence="2" id="KW-0488">Methylation</keyword>
<organism evidence="5 6">
    <name type="scientific">Vreelandella halophila</name>
    <dbReference type="NCBI Taxonomy" id="86177"/>
    <lineage>
        <taxon>Bacteria</taxon>
        <taxon>Pseudomonadati</taxon>
        <taxon>Pseudomonadota</taxon>
        <taxon>Gammaproteobacteria</taxon>
        <taxon>Oceanospirillales</taxon>
        <taxon>Halomonadaceae</taxon>
        <taxon>Vreelandella</taxon>
    </lineage>
</organism>
<dbReference type="EMBL" id="WMEX01000001">
    <property type="protein sequence ID" value="MYL25535.1"/>
    <property type="molecule type" value="Genomic_DNA"/>
</dbReference>
<dbReference type="PANTHER" id="PTHR30093:SF34">
    <property type="entry name" value="PREPILIN PEPTIDASE-DEPENDENT PROTEIN D"/>
    <property type="match status" value="1"/>
</dbReference>
<dbReference type="NCBIfam" id="TIGR02532">
    <property type="entry name" value="IV_pilin_GFxxxE"/>
    <property type="match status" value="1"/>
</dbReference>
<dbReference type="Proteomes" id="UP000460751">
    <property type="component" value="Unassembled WGS sequence"/>
</dbReference>
<dbReference type="AlphaFoldDB" id="A0A9X4YCT2"/>
<dbReference type="GO" id="GO:0009289">
    <property type="term" value="C:pilus"/>
    <property type="evidence" value="ECO:0007669"/>
    <property type="project" value="InterPro"/>
</dbReference>
<reference evidence="5 6" key="1">
    <citation type="submission" date="2019-11" db="EMBL/GenBank/DDBJ databases">
        <title>Genome sequences of 17 halophilic strains isolated from different environments.</title>
        <authorList>
            <person name="Furrow R.E."/>
        </authorList>
    </citation>
    <scope>NUCLEOTIDE SEQUENCE [LARGE SCALE GENOMIC DNA]</scope>
    <source>
        <strain evidence="5 6">22507_15_FS</strain>
    </source>
</reference>
<keyword evidence="6" id="KW-1185">Reference proteome</keyword>
<evidence type="ECO:0000313" key="5">
    <source>
        <dbReference type="EMBL" id="MYL25535.1"/>
    </source>
</evidence>
<accession>A0A9X4YCT2</accession>
<sequence>MQSIQMNHKQQGFTLIELMIVVAIIGILAAIAIPQYQDYIARTQVNRAYGEISALKTATEESMNRGQVPGDAASLGFTSSTLMTSVPSVNENSGAVSISATLGNDAAIAVSGTTITLNRTASGVWSCDVGTGSANSWDESYMPTGCE</sequence>
<dbReference type="Pfam" id="PF00114">
    <property type="entry name" value="Pilin"/>
    <property type="match status" value="1"/>
</dbReference>
<evidence type="ECO:0000256" key="4">
    <source>
        <dbReference type="SAM" id="Phobius"/>
    </source>
</evidence>
<dbReference type="InterPro" id="IPR012902">
    <property type="entry name" value="N_methyl_site"/>
</dbReference>
<keyword evidence="4" id="KW-1133">Transmembrane helix</keyword>
<keyword evidence="4" id="KW-0812">Transmembrane</keyword>
<dbReference type="InterPro" id="IPR045584">
    <property type="entry name" value="Pilin-like"/>
</dbReference>
<dbReference type="SUPFAM" id="SSF54523">
    <property type="entry name" value="Pili subunits"/>
    <property type="match status" value="1"/>
</dbReference>
<evidence type="ECO:0000313" key="6">
    <source>
        <dbReference type="Proteomes" id="UP000460751"/>
    </source>
</evidence>
<dbReference type="OrthoDB" id="5918848at2"/>
<evidence type="ECO:0000256" key="3">
    <source>
        <dbReference type="RuleBase" id="RU000389"/>
    </source>
</evidence>
<name>A0A9X4YCT2_9GAMM</name>
<comment type="caution">
    <text evidence="5">The sequence shown here is derived from an EMBL/GenBank/DDBJ whole genome shotgun (WGS) entry which is preliminary data.</text>
</comment>
<dbReference type="Pfam" id="PF07963">
    <property type="entry name" value="N_methyl"/>
    <property type="match status" value="1"/>
</dbReference>
<dbReference type="PANTHER" id="PTHR30093">
    <property type="entry name" value="GENERAL SECRETION PATHWAY PROTEIN G"/>
    <property type="match status" value="1"/>
</dbReference>
<dbReference type="Gene3D" id="3.30.700.10">
    <property type="entry name" value="Glycoprotein, Type 4 Pilin"/>
    <property type="match status" value="1"/>
</dbReference>
<proteinExistence type="inferred from homology"/>
<protein>
    <submittedName>
        <fullName evidence="5">Prepilin-type N-terminal cleavage/methylation domain-containing protein</fullName>
    </submittedName>
</protein>
<keyword evidence="4" id="KW-0472">Membrane</keyword>
<keyword evidence="3" id="KW-0281">Fimbrium</keyword>